<gene>
    <name evidence="1" type="ORF">DWV60_12595</name>
</gene>
<dbReference type="AlphaFoldDB" id="A0AA92U1H8"/>
<dbReference type="EMBL" id="QSAQ01000036">
    <property type="protein sequence ID" value="RGW66197.1"/>
    <property type="molecule type" value="Genomic_DNA"/>
</dbReference>
<organism evidence="1 2">
    <name type="scientific">Segatella copri</name>
    <dbReference type="NCBI Taxonomy" id="165179"/>
    <lineage>
        <taxon>Bacteria</taxon>
        <taxon>Pseudomonadati</taxon>
        <taxon>Bacteroidota</taxon>
        <taxon>Bacteroidia</taxon>
        <taxon>Bacteroidales</taxon>
        <taxon>Prevotellaceae</taxon>
        <taxon>Segatella</taxon>
    </lineage>
</organism>
<evidence type="ECO:0000313" key="2">
    <source>
        <dbReference type="Proteomes" id="UP000286077"/>
    </source>
</evidence>
<reference evidence="1 2" key="1">
    <citation type="submission" date="2018-08" db="EMBL/GenBank/DDBJ databases">
        <title>A genome reference for cultivated species of the human gut microbiota.</title>
        <authorList>
            <person name="Zou Y."/>
            <person name="Xue W."/>
            <person name="Luo G."/>
        </authorList>
    </citation>
    <scope>NUCLEOTIDE SEQUENCE [LARGE SCALE GENOMIC DNA]</scope>
    <source>
        <strain evidence="1 2">AF11-14</strain>
    </source>
</reference>
<protein>
    <submittedName>
        <fullName evidence="1">Uncharacterized protein</fullName>
    </submittedName>
</protein>
<sequence>MDEEKKDILDFFFDGDIIIAGAQEYTNISKILETGNYMFAINDCDSDLNKFFMHALLKPSTRLANIINMVLRVPYGKRDIQEELRELIQAQETFGSDKCTWSIIEDIYNQTKTQYGILTNKK</sequence>
<accession>A0AA92U1H8</accession>
<evidence type="ECO:0000313" key="1">
    <source>
        <dbReference type="EMBL" id="RGW66197.1"/>
    </source>
</evidence>
<dbReference type="RefSeq" id="WP_118141094.1">
    <property type="nucleotide sequence ID" value="NZ_QSAQ01000036.1"/>
</dbReference>
<name>A0AA92U1H8_9BACT</name>
<comment type="caution">
    <text evidence="1">The sequence shown here is derived from an EMBL/GenBank/DDBJ whole genome shotgun (WGS) entry which is preliminary data.</text>
</comment>
<proteinExistence type="predicted"/>
<dbReference type="Proteomes" id="UP000286077">
    <property type="component" value="Unassembled WGS sequence"/>
</dbReference>